<sequence length="76" mass="8687">MEKPILMFVALEGERSWCCDWGHLIVSYLCRDVSRDAGSLSWRTVSVPHACRRTMSVTLYYPANIAQDNDYTDTPS</sequence>
<evidence type="ECO:0000313" key="1">
    <source>
        <dbReference type="EMBL" id="KAJ8506776.1"/>
    </source>
</evidence>
<dbReference type="AlphaFoldDB" id="A0AAV8RTW1"/>
<gene>
    <name evidence="1" type="ORF">OPV22_007662</name>
</gene>
<dbReference type="Proteomes" id="UP001222027">
    <property type="component" value="Unassembled WGS sequence"/>
</dbReference>
<reference evidence="1 2" key="1">
    <citation type="submission" date="2022-12" db="EMBL/GenBank/DDBJ databases">
        <title>Chromosome-scale assembly of the Ensete ventricosum genome.</title>
        <authorList>
            <person name="Dussert Y."/>
            <person name="Stocks J."/>
            <person name="Wendawek A."/>
            <person name="Woldeyes F."/>
            <person name="Nichols R.A."/>
            <person name="Borrell J.S."/>
        </authorList>
    </citation>
    <scope>NUCLEOTIDE SEQUENCE [LARGE SCALE GENOMIC DNA]</scope>
    <source>
        <strain evidence="2">cv. Maze</strain>
        <tissue evidence="1">Seeds</tissue>
    </source>
</reference>
<comment type="caution">
    <text evidence="1">The sequence shown here is derived from an EMBL/GenBank/DDBJ whole genome shotgun (WGS) entry which is preliminary data.</text>
</comment>
<accession>A0AAV8RTW1</accession>
<keyword evidence="2" id="KW-1185">Reference proteome</keyword>
<protein>
    <submittedName>
        <fullName evidence="1">Uncharacterized protein</fullName>
    </submittedName>
</protein>
<evidence type="ECO:0000313" key="2">
    <source>
        <dbReference type="Proteomes" id="UP001222027"/>
    </source>
</evidence>
<organism evidence="1 2">
    <name type="scientific">Ensete ventricosum</name>
    <name type="common">Abyssinian banana</name>
    <name type="synonym">Musa ensete</name>
    <dbReference type="NCBI Taxonomy" id="4639"/>
    <lineage>
        <taxon>Eukaryota</taxon>
        <taxon>Viridiplantae</taxon>
        <taxon>Streptophyta</taxon>
        <taxon>Embryophyta</taxon>
        <taxon>Tracheophyta</taxon>
        <taxon>Spermatophyta</taxon>
        <taxon>Magnoliopsida</taxon>
        <taxon>Liliopsida</taxon>
        <taxon>Zingiberales</taxon>
        <taxon>Musaceae</taxon>
        <taxon>Ensete</taxon>
    </lineage>
</organism>
<proteinExistence type="predicted"/>
<name>A0AAV8RTW1_ENSVE</name>
<dbReference type="EMBL" id="JAQQAF010000002">
    <property type="protein sequence ID" value="KAJ8506776.1"/>
    <property type="molecule type" value="Genomic_DNA"/>
</dbReference>